<gene>
    <name evidence="1" type="ORF">DDZ44_03345</name>
</gene>
<organism evidence="1 2">
    <name type="scientific">Syntrophomonas wolfei</name>
    <dbReference type="NCBI Taxonomy" id="863"/>
    <lineage>
        <taxon>Bacteria</taxon>
        <taxon>Bacillati</taxon>
        <taxon>Bacillota</taxon>
        <taxon>Clostridia</taxon>
        <taxon>Eubacteriales</taxon>
        <taxon>Syntrophomonadaceae</taxon>
        <taxon>Syntrophomonas</taxon>
    </lineage>
</organism>
<accession>A0A354YUF0</accession>
<reference evidence="1 2" key="1">
    <citation type="journal article" date="2018" name="Nat. Biotechnol.">
        <title>A standardized bacterial taxonomy based on genome phylogeny substantially revises the tree of life.</title>
        <authorList>
            <person name="Parks D.H."/>
            <person name="Chuvochina M."/>
            <person name="Waite D.W."/>
            <person name="Rinke C."/>
            <person name="Skarshewski A."/>
            <person name="Chaumeil P.A."/>
            <person name="Hugenholtz P."/>
        </authorList>
    </citation>
    <scope>NUCLEOTIDE SEQUENCE [LARGE SCALE GENOMIC DNA]</scope>
    <source>
        <strain evidence="1">UBA10948</strain>
    </source>
</reference>
<sequence>MKIVVKLFATLRQGRFKIQSGIYPEAAKVQDIVEGLAISPTDLGIIFVNGKSADLNRVLQEGDTLSIFPPVGGG</sequence>
<dbReference type="Gene3D" id="3.10.20.30">
    <property type="match status" value="1"/>
</dbReference>
<comment type="caution">
    <text evidence="1">The sequence shown here is derived from an EMBL/GenBank/DDBJ whole genome shotgun (WGS) entry which is preliminary data.</text>
</comment>
<dbReference type="RefSeq" id="WP_061214309.1">
    <property type="nucleotide sequence ID" value="NZ_DHSN01000093.1"/>
</dbReference>
<dbReference type="Proteomes" id="UP000263273">
    <property type="component" value="Unassembled WGS sequence"/>
</dbReference>
<evidence type="ECO:0000313" key="1">
    <source>
        <dbReference type="EMBL" id="HBK52960.1"/>
    </source>
</evidence>
<dbReference type="InterPro" id="IPR012675">
    <property type="entry name" value="Beta-grasp_dom_sf"/>
</dbReference>
<dbReference type="InterPro" id="IPR003749">
    <property type="entry name" value="ThiS/MoaD-like"/>
</dbReference>
<dbReference type="CDD" id="cd17040">
    <property type="entry name" value="Ubl_MoaD_like"/>
    <property type="match status" value="1"/>
</dbReference>
<name>A0A354YUF0_9FIRM</name>
<dbReference type="STRING" id="378794.GCA_001570625_01852"/>
<dbReference type="InterPro" id="IPR016155">
    <property type="entry name" value="Mopterin_synth/thiamin_S_b"/>
</dbReference>
<proteinExistence type="predicted"/>
<evidence type="ECO:0000313" key="2">
    <source>
        <dbReference type="Proteomes" id="UP000263273"/>
    </source>
</evidence>
<dbReference type="AlphaFoldDB" id="A0A354YUF0"/>
<dbReference type="SUPFAM" id="SSF54285">
    <property type="entry name" value="MoaD/ThiS"/>
    <property type="match status" value="1"/>
</dbReference>
<dbReference type="Pfam" id="PF02597">
    <property type="entry name" value="ThiS"/>
    <property type="match status" value="1"/>
</dbReference>
<dbReference type="EMBL" id="DNZF01000071">
    <property type="protein sequence ID" value="HBK52960.1"/>
    <property type="molecule type" value="Genomic_DNA"/>
</dbReference>
<protein>
    <submittedName>
        <fullName evidence="1">MoaD/ThiS family protein</fullName>
    </submittedName>
</protein>